<dbReference type="InterPro" id="IPR004090">
    <property type="entry name" value="Chemotax_Me-accpt_rcpt"/>
</dbReference>
<keyword evidence="3 8" id="KW-0472">Membrane</keyword>
<comment type="caution">
    <text evidence="11">The sequence shown here is derived from an EMBL/GenBank/DDBJ whole genome shotgun (WGS) entry which is preliminary data.</text>
</comment>
<dbReference type="PROSITE" id="PS50885">
    <property type="entry name" value="HAMP"/>
    <property type="match status" value="1"/>
</dbReference>
<dbReference type="Pfam" id="PF00672">
    <property type="entry name" value="HAMP"/>
    <property type="match status" value="1"/>
</dbReference>
<evidence type="ECO:0000256" key="6">
    <source>
        <dbReference type="PROSITE-ProRule" id="PRU00284"/>
    </source>
</evidence>
<dbReference type="InterPro" id="IPR004089">
    <property type="entry name" value="MCPsignal_dom"/>
</dbReference>
<dbReference type="Pfam" id="PF00015">
    <property type="entry name" value="MCPsignal"/>
    <property type="match status" value="1"/>
</dbReference>
<evidence type="ECO:0000256" key="4">
    <source>
        <dbReference type="ARBA" id="ARBA00023224"/>
    </source>
</evidence>
<dbReference type="AlphaFoldDB" id="A0A846TVR1"/>
<dbReference type="PROSITE" id="PS50111">
    <property type="entry name" value="CHEMOTAXIS_TRANSDUC_2"/>
    <property type="match status" value="1"/>
</dbReference>
<dbReference type="GO" id="GO:0007165">
    <property type="term" value="P:signal transduction"/>
    <property type="evidence" value="ECO:0007669"/>
    <property type="project" value="UniProtKB-KW"/>
</dbReference>
<comment type="similarity">
    <text evidence="5">Belongs to the methyl-accepting chemotaxis (MCP) protein family.</text>
</comment>
<evidence type="ECO:0000256" key="5">
    <source>
        <dbReference type="ARBA" id="ARBA00029447"/>
    </source>
</evidence>
<gene>
    <name evidence="11" type="ORF">GWK17_10165</name>
</gene>
<evidence type="ECO:0000313" key="12">
    <source>
        <dbReference type="Proteomes" id="UP000587942"/>
    </source>
</evidence>
<evidence type="ECO:0000256" key="7">
    <source>
        <dbReference type="SAM" id="Coils"/>
    </source>
</evidence>
<protein>
    <submittedName>
        <fullName evidence="11">Methyl-accepting chemotaxis protein</fullName>
    </submittedName>
</protein>
<dbReference type="PANTHER" id="PTHR32089:SF112">
    <property type="entry name" value="LYSOZYME-LIKE PROTEIN-RELATED"/>
    <property type="match status" value="1"/>
</dbReference>
<dbReference type="GO" id="GO:0005886">
    <property type="term" value="C:plasma membrane"/>
    <property type="evidence" value="ECO:0007669"/>
    <property type="project" value="UniProtKB-SubCell"/>
</dbReference>
<dbReference type="SUPFAM" id="SSF58104">
    <property type="entry name" value="Methyl-accepting chemotaxis protein (MCP) signaling domain"/>
    <property type="match status" value="1"/>
</dbReference>
<dbReference type="Gene3D" id="1.10.287.950">
    <property type="entry name" value="Methyl-accepting chemotaxis protein"/>
    <property type="match status" value="1"/>
</dbReference>
<dbReference type="Proteomes" id="UP000587942">
    <property type="component" value="Unassembled WGS sequence"/>
</dbReference>
<dbReference type="SUPFAM" id="SSF158472">
    <property type="entry name" value="HAMP domain-like"/>
    <property type="match status" value="1"/>
</dbReference>
<dbReference type="InterPro" id="IPR003660">
    <property type="entry name" value="HAMP_dom"/>
</dbReference>
<dbReference type="CDD" id="cd06225">
    <property type="entry name" value="HAMP"/>
    <property type="match status" value="1"/>
</dbReference>
<keyword evidence="2" id="KW-1003">Cell membrane</keyword>
<keyword evidence="7" id="KW-0175">Coiled coil</keyword>
<accession>A0A846TVR1</accession>
<evidence type="ECO:0000256" key="1">
    <source>
        <dbReference type="ARBA" id="ARBA00004236"/>
    </source>
</evidence>
<dbReference type="PRINTS" id="PR00260">
    <property type="entry name" value="CHEMTRNSDUCR"/>
</dbReference>
<dbReference type="SMART" id="SM00304">
    <property type="entry name" value="HAMP"/>
    <property type="match status" value="1"/>
</dbReference>
<dbReference type="PANTHER" id="PTHR32089">
    <property type="entry name" value="METHYL-ACCEPTING CHEMOTAXIS PROTEIN MCPB"/>
    <property type="match status" value="1"/>
</dbReference>
<feature type="transmembrane region" description="Helical" evidence="8">
    <location>
        <begin position="18"/>
        <end position="39"/>
    </location>
</feature>
<sequence>MILKFTSRFSSFTLGTRLLLLFSTLLMISVVTVGVSSYIKAKNMAVETVEHRLLREAQLIGFIAENLKFVYISDDDYFRQQLEVNVRSQQKKLKDDGIASDFFYISEGEAAPFNVSKKSEYTFSDSQIKSIQKSRNGVFHSASNGQDYTIAFNEMKEINGIYVIVIPTSTYMEPVNEMAFFTIIVILISLLASTILISLFVKKLTKPLNELRNTMKKVRDGHLQSAADIDTSIPEINSLQKSYNSMIEQMMQMVTELTATTKELGNTGNELKDSSQSSLASSQQLVAAIHLVKTGAQQTAASSETSVRSFTEMKDMIEDMVMNMDSVFSSSEAMNASALHGEKTLRELITMIHSFEKDFKQLANTVHQVKDYSLSITKLVGMVKAIADQTKLLALNASIEAARAGEAGKGFSVVANEVGRLAEQSAKTAEEITKAIGKMEKITIGATAEFDEMHTKIITNLSMAGSSQSSFDELMDGISAVSSKLHSVQGKLKNLENTLPQLAEGADSFLSVSQETLASAEEMLLASETQVDQMEATDQIGMKLNNLASSLAEITNQFRLGSKA</sequence>
<dbReference type="Gene3D" id="6.10.340.10">
    <property type="match status" value="1"/>
</dbReference>
<dbReference type="RefSeq" id="WP_167832267.1">
    <property type="nucleotide sequence ID" value="NZ_JAAVUM010000006.1"/>
</dbReference>
<keyword evidence="8" id="KW-0812">Transmembrane</keyword>
<evidence type="ECO:0000256" key="8">
    <source>
        <dbReference type="SAM" id="Phobius"/>
    </source>
</evidence>
<feature type="coiled-coil region" evidence="7">
    <location>
        <begin position="478"/>
        <end position="537"/>
    </location>
</feature>
<feature type="domain" description="Methyl-accepting transducer" evidence="9">
    <location>
        <begin position="274"/>
        <end position="524"/>
    </location>
</feature>
<keyword evidence="4 6" id="KW-0807">Transducer</keyword>
<dbReference type="SMART" id="SM00283">
    <property type="entry name" value="MA"/>
    <property type="match status" value="1"/>
</dbReference>
<evidence type="ECO:0000259" key="9">
    <source>
        <dbReference type="PROSITE" id="PS50111"/>
    </source>
</evidence>
<proteinExistence type="inferred from homology"/>
<evidence type="ECO:0000256" key="3">
    <source>
        <dbReference type="ARBA" id="ARBA00023136"/>
    </source>
</evidence>
<dbReference type="GO" id="GO:0006935">
    <property type="term" value="P:chemotaxis"/>
    <property type="evidence" value="ECO:0007669"/>
    <property type="project" value="InterPro"/>
</dbReference>
<dbReference type="GO" id="GO:0004888">
    <property type="term" value="F:transmembrane signaling receptor activity"/>
    <property type="evidence" value="ECO:0007669"/>
    <property type="project" value="InterPro"/>
</dbReference>
<keyword evidence="8" id="KW-1133">Transmembrane helix</keyword>
<name>A0A846TVR1_9BACI</name>
<evidence type="ECO:0000259" key="10">
    <source>
        <dbReference type="PROSITE" id="PS50885"/>
    </source>
</evidence>
<evidence type="ECO:0000256" key="2">
    <source>
        <dbReference type="ARBA" id="ARBA00022475"/>
    </source>
</evidence>
<feature type="transmembrane region" description="Helical" evidence="8">
    <location>
        <begin position="178"/>
        <end position="201"/>
    </location>
</feature>
<evidence type="ECO:0000313" key="11">
    <source>
        <dbReference type="EMBL" id="NKE05826.1"/>
    </source>
</evidence>
<dbReference type="EMBL" id="JAAVUM010000006">
    <property type="protein sequence ID" value="NKE05826.1"/>
    <property type="molecule type" value="Genomic_DNA"/>
</dbReference>
<feature type="domain" description="HAMP" evidence="10">
    <location>
        <begin position="202"/>
        <end position="255"/>
    </location>
</feature>
<comment type="subcellular location">
    <subcellularLocation>
        <location evidence="1">Cell membrane</location>
    </subcellularLocation>
</comment>
<organism evidence="11 12">
    <name type="scientific">Mesobacillus selenatarsenatis</name>
    <dbReference type="NCBI Taxonomy" id="388741"/>
    <lineage>
        <taxon>Bacteria</taxon>
        <taxon>Bacillati</taxon>
        <taxon>Bacillota</taxon>
        <taxon>Bacilli</taxon>
        <taxon>Bacillales</taxon>
        <taxon>Bacillaceae</taxon>
        <taxon>Mesobacillus</taxon>
    </lineage>
</organism>
<reference evidence="11 12" key="1">
    <citation type="submission" date="2020-03" db="EMBL/GenBank/DDBJ databases">
        <authorList>
            <person name="Sun Q."/>
        </authorList>
    </citation>
    <scope>NUCLEOTIDE SEQUENCE [LARGE SCALE GENOMIC DNA]</scope>
    <source>
        <strain evidence="11 12">KACC 21451</strain>
    </source>
</reference>